<evidence type="ECO:0000256" key="6">
    <source>
        <dbReference type="SAM" id="MobiDB-lite"/>
    </source>
</evidence>
<reference evidence="7" key="1">
    <citation type="journal article" date="2019" name="Plant J.">
        <title>Chlorella vulgaris genome assembly and annotation reveals the molecular basis for metabolic acclimation to high light conditions.</title>
        <authorList>
            <person name="Cecchin M."/>
            <person name="Marcolungo L."/>
            <person name="Rossato M."/>
            <person name="Girolomoni L."/>
            <person name="Cosentino E."/>
            <person name="Cuine S."/>
            <person name="Li-Beisson Y."/>
            <person name="Delledonne M."/>
            <person name="Ballottari M."/>
        </authorList>
    </citation>
    <scope>NUCLEOTIDE SEQUENCE</scope>
    <source>
        <strain evidence="7">211/11P</strain>
    </source>
</reference>
<evidence type="ECO:0000256" key="2">
    <source>
        <dbReference type="ARBA" id="ARBA00022679"/>
    </source>
</evidence>
<comment type="similarity">
    <text evidence="1">Belongs to the glycosyltransferase GT106 family.</text>
</comment>
<gene>
    <name evidence="7" type="ORF">D9Q98_004193</name>
</gene>
<evidence type="ECO:0000256" key="5">
    <source>
        <dbReference type="ARBA" id="ARBA00030350"/>
    </source>
</evidence>
<dbReference type="OrthoDB" id="20368at2759"/>
<accession>A0A9D4TSR1</accession>
<proteinExistence type="inferred from homology"/>
<evidence type="ECO:0000256" key="4">
    <source>
        <dbReference type="ARBA" id="ARBA00023277"/>
    </source>
</evidence>
<evidence type="ECO:0000313" key="7">
    <source>
        <dbReference type="EMBL" id="KAI3432647.1"/>
    </source>
</evidence>
<dbReference type="CDD" id="cd11296">
    <property type="entry name" value="O-FucT_like"/>
    <property type="match status" value="1"/>
</dbReference>
<organism evidence="7 8">
    <name type="scientific">Chlorella vulgaris</name>
    <name type="common">Green alga</name>
    <dbReference type="NCBI Taxonomy" id="3077"/>
    <lineage>
        <taxon>Eukaryota</taxon>
        <taxon>Viridiplantae</taxon>
        <taxon>Chlorophyta</taxon>
        <taxon>core chlorophytes</taxon>
        <taxon>Trebouxiophyceae</taxon>
        <taxon>Chlorellales</taxon>
        <taxon>Chlorellaceae</taxon>
        <taxon>Chlorella clade</taxon>
        <taxon>Chlorella</taxon>
    </lineage>
</organism>
<name>A0A9D4TSR1_CHLVU</name>
<evidence type="ECO:0000256" key="1">
    <source>
        <dbReference type="ARBA" id="ARBA00007737"/>
    </source>
</evidence>
<dbReference type="Gene3D" id="3.40.50.11350">
    <property type="match status" value="1"/>
</dbReference>
<keyword evidence="8" id="KW-1185">Reference proteome</keyword>
<reference evidence="7" key="2">
    <citation type="submission" date="2020-11" db="EMBL/GenBank/DDBJ databases">
        <authorList>
            <person name="Cecchin M."/>
            <person name="Marcolungo L."/>
            <person name="Rossato M."/>
            <person name="Girolomoni L."/>
            <person name="Cosentino E."/>
            <person name="Cuine S."/>
            <person name="Li-Beisson Y."/>
            <person name="Delledonne M."/>
            <person name="Ballottari M."/>
        </authorList>
    </citation>
    <scope>NUCLEOTIDE SEQUENCE</scope>
    <source>
        <strain evidence="7">211/11P</strain>
        <tissue evidence="7">Whole cell</tissue>
    </source>
</reference>
<feature type="region of interest" description="Disordered" evidence="6">
    <location>
        <begin position="119"/>
        <end position="140"/>
    </location>
</feature>
<dbReference type="GO" id="GO:0006004">
    <property type="term" value="P:fucose metabolic process"/>
    <property type="evidence" value="ECO:0007669"/>
    <property type="project" value="UniProtKB-KW"/>
</dbReference>
<protein>
    <recommendedName>
        <fullName evidence="5">O-fucosyltransferase family protein</fullName>
    </recommendedName>
</protein>
<dbReference type="Proteomes" id="UP001055712">
    <property type="component" value="Unassembled WGS sequence"/>
</dbReference>
<dbReference type="EMBL" id="SIDB01000005">
    <property type="protein sequence ID" value="KAI3432647.1"/>
    <property type="molecule type" value="Genomic_DNA"/>
</dbReference>
<dbReference type="InterPro" id="IPR019378">
    <property type="entry name" value="GDP-Fuc_O-FucTrfase"/>
</dbReference>
<keyword evidence="3" id="KW-0294">Fucose metabolism</keyword>
<keyword evidence="4" id="KW-0119">Carbohydrate metabolism</keyword>
<comment type="caution">
    <text evidence="7">The sequence shown here is derived from an EMBL/GenBank/DDBJ whole genome shotgun (WGS) entry which is preliminary data.</text>
</comment>
<keyword evidence="2" id="KW-0808">Transferase</keyword>
<evidence type="ECO:0000313" key="8">
    <source>
        <dbReference type="Proteomes" id="UP001055712"/>
    </source>
</evidence>
<evidence type="ECO:0000256" key="3">
    <source>
        <dbReference type="ARBA" id="ARBA00023253"/>
    </source>
</evidence>
<dbReference type="GO" id="GO:0016740">
    <property type="term" value="F:transferase activity"/>
    <property type="evidence" value="ECO:0007669"/>
    <property type="project" value="UniProtKB-KW"/>
</dbReference>
<sequence>MTLPPRKPRAAAGSLAGWLHLDRLLVSLCLLASVTLLYRCLVFTGGLLPFASSGGASGGSGATIVSTTTVGDTRGPNVVTELVIDNLGRTQSTTVTQNEQGMSITVLGSDASLRSRRAALRHGGAQRQAGGTVSLSAGKQHEQDLEPKAYPGLPRDFDAQAYLMYHPDLKRLGIVSADQAKQHYLQQGRTEGRPYKRLRVLMRYTACTGLINQHYSHIAAFSLAAALGAELILPPAVCRDSFAHYFSMNREKNEVRWSPVPLESLLDVDAIIDYWRPRGMVVHRTPSLRPFPDLTMPDVAYPMYPLGSLDPNLVVRLQGVYLKNMDLSDLMDLARAAVVGQATSILRDDPAADVQYVVLDLPCSFFCLRSLSNLPVVSEVAKSLLFAPELHALAKRIVDVLTEGGTQPFNGLHLRVEKDARDWATIMGGQQVVWSGYISTMRGVGFNSTTRIYVASGMLTYGASVEMDRTKNYLMHTGVCSRVHHKEQIIPQKELEGLNSEQKALLDFLVLAQGQRFAGFGSSTFSFYLREFRALHGTPRSTSALVDAAVIGTDKLFLECGTVVKL</sequence>
<dbReference type="AlphaFoldDB" id="A0A9D4TSR1"/>
<dbReference type="Pfam" id="PF10250">
    <property type="entry name" value="O-FucT"/>
    <property type="match status" value="1"/>
</dbReference>